<dbReference type="OMA" id="KHPLCDE"/>
<dbReference type="AlphaFoldDB" id="A0A0D9QSJ6"/>
<dbReference type="PANTHER" id="PTHR45937">
    <property type="entry name" value="ASPARAGINE SYNTHETASE DOMAIN-CONTAINING PROTEIN 1"/>
    <property type="match status" value="1"/>
</dbReference>
<evidence type="ECO:0000256" key="4">
    <source>
        <dbReference type="SAM" id="MobiDB-lite"/>
    </source>
</evidence>
<feature type="compositionally biased region" description="Basic and acidic residues" evidence="4">
    <location>
        <begin position="1078"/>
        <end position="1097"/>
    </location>
</feature>
<dbReference type="Proteomes" id="UP000054561">
    <property type="component" value="Unassembled WGS sequence"/>
</dbReference>
<proteinExistence type="predicted"/>
<dbReference type="RefSeq" id="XP_012333463.1">
    <property type="nucleotide sequence ID" value="XM_012478040.1"/>
</dbReference>
<evidence type="ECO:0000256" key="3">
    <source>
        <dbReference type="ARBA" id="ARBA00022962"/>
    </source>
</evidence>
<evidence type="ECO:0000256" key="2">
    <source>
        <dbReference type="ARBA" id="ARBA00022888"/>
    </source>
</evidence>
<dbReference type="VEuPathDB" id="PlasmoDB:AK88_00389"/>
<evidence type="ECO:0000313" key="5">
    <source>
        <dbReference type="EMBL" id="KJP89933.1"/>
    </source>
</evidence>
<keyword evidence="2" id="KW-0061">Asparagine biosynthesis</keyword>
<feature type="region of interest" description="Disordered" evidence="4">
    <location>
        <begin position="1078"/>
        <end position="1103"/>
    </location>
</feature>
<protein>
    <recommendedName>
        <fullName evidence="7">Asparagine synthase</fullName>
    </recommendedName>
</protein>
<evidence type="ECO:0000256" key="1">
    <source>
        <dbReference type="ARBA" id="ARBA00022605"/>
    </source>
</evidence>
<dbReference type="OrthoDB" id="10252281at2759"/>
<sequence length="1103" mass="127757">MNNFLVRVHTDDDQIRDELHNQFAQNIVSGDSPTEAPHDSQQWEEAPRYILTEHYVDTYLTPLLIKNDEGDPYHCVVCELDVRRGESAPEGGTTVNVLATSNDVTTANCARTDQRTLLLHLCASHIYFEHMEEEEFREKTNQQGKRFREYKIKNRNVLLLDGSCSYTDKGGSYERTTDVKGLYNYISKNKHDLENALNRLEGSFFLLYIQYSNEHANIYFLNDSWGMKSVIFFYEQSSVLLTSSYGLFINYDFNFTKRDGDNYVFNNFSVQKELNLVHHDGVFRTENNILPNGNGSSTRWCKERQQGDLKPQSIINEKVGAQISPYYMYKFNIFEKNKVMLNRIIKKNSIYTKYTEWTGDDLSIEENFNRMCNFVESNYFLYSGYADEWALLKSTIQESMKKYMHGDGDQRRDAQTVLNNSFVHLYMKLLRGVIERKMNEVFSNSDDQSKVGMKNHLNGTGENEKKKETEKFVQNIPFTIKCDTVGGEGKSVGILFSGGIDSTLLTLTTIKAYFTQFTNGYIELINVSFDDNAVDRYTSIMSYEQIIKLYPQYDIRLVFVDVSPKDLLKYERIIFSLMSPSNTTMDFNISAAFFFSNLGKGVLFPRPFLHSPEWAYIKGRASRVLNVACQRGEEASGADSTGIEATEGKSKCRVCEFVMRRKCVHRCCSACCRKLRYVHRRKFSKGESSQESCNGETTRSGDIYQVERDENSGERSRKTLYLIVKKKRVLINFELFPECPAHKERVYDYERIDSLFKDFNTELAKRELNEEEQQNGNSPAPTETFKDTCHTNFIDQFVAKHAENDPQKFEQIKNLFYVKAKKKGNNDISMDHQRKEKLFIEESPQKEEETLNYLKKDLYMNCGGSHCIAEEEGAPYQCNHQLLIIGSGADELFGGYYRQNNAHVAKRGTKHSTNLKKNEMIKDVRRIWNRNLYRDDRILSFTSFSNKVLFYPYLDMNLVNFLLMISFYMIEAPLGGSVHMQGLSCFTTNVIKGEGHSNVGCLSDNLEECCHLYELIRTHKLSKWVLRMAIFFSHCKELMLFKKKAIQFGSKSKNVQMYMREWLSREDATLTVGEVLTGERHPSSKRPLPSDKKKGTDRYTLLS</sequence>
<dbReference type="Gene3D" id="3.40.50.620">
    <property type="entry name" value="HUPs"/>
    <property type="match status" value="2"/>
</dbReference>
<dbReference type="InterPro" id="IPR014729">
    <property type="entry name" value="Rossmann-like_a/b/a_fold"/>
</dbReference>
<keyword evidence="1" id="KW-0028">Amino-acid biosynthesis</keyword>
<gene>
    <name evidence="5" type="ORF">AK88_00389</name>
</gene>
<keyword evidence="3" id="KW-0315">Glutamine amidotransferase</keyword>
<dbReference type="CDD" id="cd01991">
    <property type="entry name" value="Asn_synthase_B_C"/>
    <property type="match status" value="1"/>
</dbReference>
<evidence type="ECO:0000313" key="6">
    <source>
        <dbReference type="Proteomes" id="UP000054561"/>
    </source>
</evidence>
<dbReference type="GO" id="GO:0004066">
    <property type="term" value="F:asparagine synthase (glutamine-hydrolyzing) activity"/>
    <property type="evidence" value="ECO:0007669"/>
    <property type="project" value="InterPro"/>
</dbReference>
<dbReference type="SUPFAM" id="SSF52402">
    <property type="entry name" value="Adenine nucleotide alpha hydrolases-like"/>
    <property type="match status" value="2"/>
</dbReference>
<dbReference type="GeneID" id="24265703"/>
<accession>A0A0D9QSJ6</accession>
<evidence type="ECO:0008006" key="7">
    <source>
        <dbReference type="Google" id="ProtNLM"/>
    </source>
</evidence>
<keyword evidence="6" id="KW-1185">Reference proteome</keyword>
<dbReference type="PANTHER" id="PTHR45937:SF1">
    <property type="entry name" value="ASPARAGINE SYNTHETASE DOMAIN-CONTAINING PROTEIN 1"/>
    <property type="match status" value="1"/>
</dbReference>
<dbReference type="InterPro" id="IPR001962">
    <property type="entry name" value="Asn_synthase"/>
</dbReference>
<organism evidence="5 6">
    <name type="scientific">Plasmodium fragile</name>
    <dbReference type="NCBI Taxonomy" id="5857"/>
    <lineage>
        <taxon>Eukaryota</taxon>
        <taxon>Sar</taxon>
        <taxon>Alveolata</taxon>
        <taxon>Apicomplexa</taxon>
        <taxon>Aconoidasida</taxon>
        <taxon>Haemosporida</taxon>
        <taxon>Plasmodiidae</taxon>
        <taxon>Plasmodium</taxon>
        <taxon>Plasmodium (Plasmodium)</taxon>
    </lineage>
</organism>
<dbReference type="EMBL" id="KQ001647">
    <property type="protein sequence ID" value="KJP89933.1"/>
    <property type="molecule type" value="Genomic_DNA"/>
</dbReference>
<name>A0A0D9QSJ6_PLAFR</name>
<reference evidence="5 6" key="1">
    <citation type="submission" date="2014-03" db="EMBL/GenBank/DDBJ databases">
        <title>The Genome Sequence of Plasmodium fragile nilgiri.</title>
        <authorList>
            <consortium name="The Broad Institute Genomics Platform"/>
            <consortium name="The Broad Institute Genome Sequencing Center for Infectious Disease"/>
            <person name="Neafsey D."/>
            <person name="Duraisingh M."/>
            <person name="Young S.K."/>
            <person name="Zeng Q."/>
            <person name="Gargeya S."/>
            <person name="Abouelleil A."/>
            <person name="Alvarado L."/>
            <person name="Chapman S.B."/>
            <person name="Gainer-Dewar J."/>
            <person name="Goldberg J."/>
            <person name="Griggs A."/>
            <person name="Gujja S."/>
            <person name="Hansen M."/>
            <person name="Howarth C."/>
            <person name="Imamovic A."/>
            <person name="Larimer J."/>
            <person name="Pearson M."/>
            <person name="Poon T.W."/>
            <person name="Priest M."/>
            <person name="Roberts A."/>
            <person name="Saif S."/>
            <person name="Shea T."/>
            <person name="Sykes S."/>
            <person name="Wortman J."/>
            <person name="Nusbaum C."/>
            <person name="Birren B."/>
        </authorList>
    </citation>
    <scope>NUCLEOTIDE SEQUENCE [LARGE SCALE GENOMIC DNA]</scope>
    <source>
        <strain evidence="6">nilgiri</strain>
    </source>
</reference>
<dbReference type="InterPro" id="IPR051857">
    <property type="entry name" value="Asn_synthetase_domain"/>
</dbReference>
<dbReference type="GO" id="GO:0006529">
    <property type="term" value="P:asparagine biosynthetic process"/>
    <property type="evidence" value="ECO:0007669"/>
    <property type="project" value="UniProtKB-KW"/>
</dbReference>